<dbReference type="PANTHER" id="PTHR30121">
    <property type="entry name" value="UNCHARACTERIZED PROTEIN YJGR-RELATED"/>
    <property type="match status" value="1"/>
</dbReference>
<protein>
    <recommendedName>
        <fullName evidence="1">Helicase HerA central domain-containing protein</fullName>
    </recommendedName>
</protein>
<keyword evidence="3" id="KW-1185">Reference proteome</keyword>
<dbReference type="SUPFAM" id="SSF52540">
    <property type="entry name" value="P-loop containing nucleoside triphosphate hydrolases"/>
    <property type="match status" value="1"/>
</dbReference>
<comment type="caution">
    <text evidence="2">The sequence shown here is derived from an EMBL/GenBank/DDBJ whole genome shotgun (WGS) entry which is preliminary data.</text>
</comment>
<dbReference type="PANTHER" id="PTHR30121:SF6">
    <property type="entry name" value="SLR6007 PROTEIN"/>
    <property type="match status" value="1"/>
</dbReference>
<evidence type="ECO:0000313" key="2">
    <source>
        <dbReference type="EMBL" id="KXA95599.1"/>
    </source>
</evidence>
<dbReference type="Gene3D" id="3.40.50.300">
    <property type="entry name" value="P-loop containing nucleotide triphosphate hydrolases"/>
    <property type="match status" value="2"/>
</dbReference>
<dbReference type="AlphaFoldDB" id="A0A133UN36"/>
<dbReference type="InterPro" id="IPR027417">
    <property type="entry name" value="P-loop_NTPase"/>
</dbReference>
<sequence>MFEGKDYIEPEDLDKLQELMERVGESEERIEKILKVAAADPETYNDLMEVYSRKASQVATKDEFYPYEELVGEIEIGEDPEGRKLAVTREQLNEHLLAVSMTGKGKTTFFYNLIDTLKEKGLPFMIFDFKNDYRHLIKKHEDLLILNWRDIRFNPLKPPPEVSPGKWGEILADTFCHATDLLIGSESYFLEKLNELYEIYDVNKTEKYPSVFELKDLVEKDPIPPASPRFKYRERNQSRLSMFTGFSGDIFDCSSGIDLEKLLERNVVFELKEPNQYVTNFFVETVLTWIYYYRDAMGERQKLRHVIMFDEAKRVFDVMRERQPEAGWPPVDDIVGKVREFGEALAVADHEPSKLTDSIKANTTVKIWMSLGSGKDIEEMARTFGLEEEEEIDYTRTMEKGNALLKIADMEPVPIFLPDYQIEKDMTESEIREKMRQEIQKFEWEERYRPEEFLERIGREKEEEEWKISEDAEKLLVHIKDNPLLKTSERYEKLGFDTKKGGSAKKELVEESLIREVEVRTGTRGRNPKLFELTKEGRNYLKAIGEEVREHVKGGAEHLWWQKKIQSHYGERGYDSFIEHYIGRKSIDVYSVKEDEEIATEIALTPEHELENIKKCLERDFDLIQIVYNSEKVKEKIKEEIEGERGEMPEEILFSHVSEFT</sequence>
<dbReference type="Proteomes" id="UP000070155">
    <property type="component" value="Unassembled WGS sequence"/>
</dbReference>
<proteinExistence type="predicted"/>
<reference evidence="2 3" key="1">
    <citation type="journal article" date="2016" name="Sci. Rep.">
        <title>Metabolic traits of an uncultured archaeal lineage -MSBL1- from brine pools of the Red Sea.</title>
        <authorList>
            <person name="Mwirichia R."/>
            <person name="Alam I."/>
            <person name="Rashid M."/>
            <person name="Vinu M."/>
            <person name="Ba-Alawi W."/>
            <person name="Anthony Kamau A."/>
            <person name="Kamanda Ngugi D."/>
            <person name="Goker M."/>
            <person name="Klenk H.P."/>
            <person name="Bajic V."/>
            <person name="Stingl U."/>
        </authorList>
    </citation>
    <scope>NUCLEOTIDE SEQUENCE [LARGE SCALE GENOMIC DNA]</scope>
    <source>
        <strain evidence="2">SCGC-AAA259I07</strain>
    </source>
</reference>
<dbReference type="InterPro" id="IPR002789">
    <property type="entry name" value="HerA_central"/>
</dbReference>
<dbReference type="InterPro" id="IPR051162">
    <property type="entry name" value="T4SS_component"/>
</dbReference>
<dbReference type="Pfam" id="PF01935">
    <property type="entry name" value="DUF87"/>
    <property type="match status" value="1"/>
</dbReference>
<dbReference type="EMBL" id="LHXQ01000001">
    <property type="protein sequence ID" value="KXA95599.1"/>
    <property type="molecule type" value="Genomic_DNA"/>
</dbReference>
<name>A0A133UN36_9EURY</name>
<accession>A0A133UN36</accession>
<evidence type="ECO:0000313" key="3">
    <source>
        <dbReference type="Proteomes" id="UP000070155"/>
    </source>
</evidence>
<evidence type="ECO:0000259" key="1">
    <source>
        <dbReference type="Pfam" id="PF01935"/>
    </source>
</evidence>
<feature type="domain" description="Helicase HerA central" evidence="1">
    <location>
        <begin position="91"/>
        <end position="153"/>
    </location>
</feature>
<gene>
    <name evidence="2" type="ORF">AKJ36_00205</name>
</gene>
<organism evidence="2 3">
    <name type="scientific">candidate division MSBL1 archaeon SCGC-AAA259I07</name>
    <dbReference type="NCBI Taxonomy" id="1698266"/>
    <lineage>
        <taxon>Archaea</taxon>
        <taxon>Methanobacteriati</taxon>
        <taxon>Methanobacteriota</taxon>
        <taxon>candidate division MSBL1</taxon>
    </lineage>
</organism>